<proteinExistence type="predicted"/>
<reference evidence="1 2" key="1">
    <citation type="submission" date="2018-06" db="EMBL/GenBank/DDBJ databases">
        <authorList>
            <consortium name="Pathogen Informatics"/>
            <person name="Doyle S."/>
        </authorList>
    </citation>
    <scope>NUCLEOTIDE SEQUENCE [LARGE SCALE GENOMIC DNA]</scope>
    <source>
        <strain evidence="1 2">NCTC11179</strain>
    </source>
</reference>
<dbReference type="RefSeq" id="WP_115092196.1">
    <property type="nucleotide sequence ID" value="NZ_CP068107.1"/>
</dbReference>
<evidence type="ECO:0008006" key="3">
    <source>
        <dbReference type="Google" id="ProtNLM"/>
    </source>
</evidence>
<sequence>MEKISAINQILSDWDPLALGDHQIAESEYQAYIPGIIKNMENKEKLIIYLESILTNELDVGYESVNEIHKGELLAIVDKIINIK</sequence>
<protein>
    <recommendedName>
        <fullName evidence="3">DUF1871 domain-containing protein</fullName>
    </recommendedName>
</protein>
<dbReference type="Proteomes" id="UP000255024">
    <property type="component" value="Unassembled WGS sequence"/>
</dbReference>
<dbReference type="EMBL" id="UGQL01000002">
    <property type="protein sequence ID" value="STZ69462.1"/>
    <property type="molecule type" value="Genomic_DNA"/>
</dbReference>
<name>A0A378U565_MYROD</name>
<gene>
    <name evidence="1" type="ORF">NCTC11179_02968</name>
</gene>
<accession>A0A378U565</accession>
<organism evidence="1 2">
    <name type="scientific">Myroides odoratus</name>
    <name type="common">Flavobacterium odoratum</name>
    <dbReference type="NCBI Taxonomy" id="256"/>
    <lineage>
        <taxon>Bacteria</taxon>
        <taxon>Pseudomonadati</taxon>
        <taxon>Bacteroidota</taxon>
        <taxon>Flavobacteriia</taxon>
        <taxon>Flavobacteriales</taxon>
        <taxon>Flavobacteriaceae</taxon>
        <taxon>Myroides</taxon>
    </lineage>
</organism>
<evidence type="ECO:0000313" key="2">
    <source>
        <dbReference type="Proteomes" id="UP000255024"/>
    </source>
</evidence>
<keyword evidence="2" id="KW-1185">Reference proteome</keyword>
<dbReference type="AlphaFoldDB" id="A0A378U565"/>
<evidence type="ECO:0000313" key="1">
    <source>
        <dbReference type="EMBL" id="STZ69462.1"/>
    </source>
</evidence>